<keyword evidence="7" id="KW-1185">Reference proteome</keyword>
<gene>
    <name evidence="6" type="ORF">KEG57_00665</name>
</gene>
<evidence type="ECO:0000256" key="3">
    <source>
        <dbReference type="ARBA" id="ARBA00022630"/>
    </source>
</evidence>
<comment type="caution">
    <text evidence="6">The sequence shown here is derived from an EMBL/GenBank/DDBJ whole genome shotgun (WGS) entry which is preliminary data.</text>
</comment>
<accession>A0A9X3WYB2</accession>
<dbReference type="SUPFAM" id="SSF51905">
    <property type="entry name" value="FAD/NAD(P)-binding domain"/>
    <property type="match status" value="1"/>
</dbReference>
<dbReference type="GO" id="GO:0016709">
    <property type="term" value="F:oxidoreductase activity, acting on paired donors, with incorporation or reduction of molecular oxygen, NAD(P)H as one donor, and incorporation of one atom of oxygen"/>
    <property type="evidence" value="ECO:0007669"/>
    <property type="project" value="UniProtKB-ARBA"/>
</dbReference>
<comment type="cofactor">
    <cofactor evidence="1">
        <name>FAD</name>
        <dbReference type="ChEBI" id="CHEBI:57692"/>
    </cofactor>
</comment>
<dbReference type="Pfam" id="PF01494">
    <property type="entry name" value="FAD_binding_3"/>
    <property type="match status" value="1"/>
</dbReference>
<evidence type="ECO:0000256" key="4">
    <source>
        <dbReference type="ARBA" id="ARBA00022827"/>
    </source>
</evidence>
<dbReference type="Gene3D" id="3.30.70.2450">
    <property type="match status" value="1"/>
</dbReference>
<dbReference type="Proteomes" id="UP001151081">
    <property type="component" value="Unassembled WGS sequence"/>
</dbReference>
<name>A0A9X3WYB2_9BACT</name>
<dbReference type="PANTHER" id="PTHR43004:SF19">
    <property type="entry name" value="BINDING MONOOXYGENASE, PUTATIVE (JCVI)-RELATED"/>
    <property type="match status" value="1"/>
</dbReference>
<dbReference type="Gene3D" id="3.40.30.120">
    <property type="match status" value="1"/>
</dbReference>
<dbReference type="AlphaFoldDB" id="A0A9X3WYB2"/>
<keyword evidence="6" id="KW-0560">Oxidoreductase</keyword>
<evidence type="ECO:0000256" key="1">
    <source>
        <dbReference type="ARBA" id="ARBA00001974"/>
    </source>
</evidence>
<dbReference type="InterPro" id="IPR036188">
    <property type="entry name" value="FAD/NAD-bd_sf"/>
</dbReference>
<dbReference type="SUPFAM" id="SSF52833">
    <property type="entry name" value="Thioredoxin-like"/>
    <property type="match status" value="1"/>
</dbReference>
<keyword evidence="4" id="KW-0274">FAD</keyword>
<keyword evidence="3" id="KW-0285">Flavoprotein</keyword>
<organism evidence="6 7">
    <name type="scientific">Polyangium jinanense</name>
    <dbReference type="NCBI Taxonomy" id="2829994"/>
    <lineage>
        <taxon>Bacteria</taxon>
        <taxon>Pseudomonadati</taxon>
        <taxon>Myxococcota</taxon>
        <taxon>Polyangia</taxon>
        <taxon>Polyangiales</taxon>
        <taxon>Polyangiaceae</taxon>
        <taxon>Polyangium</taxon>
    </lineage>
</organism>
<dbReference type="InterPro" id="IPR050641">
    <property type="entry name" value="RIFMO-like"/>
</dbReference>
<dbReference type="PRINTS" id="PR00420">
    <property type="entry name" value="RNGMNOXGNASE"/>
</dbReference>
<protein>
    <submittedName>
        <fullName evidence="6">FAD-dependent monooxygenase</fullName>
    </submittedName>
</protein>
<evidence type="ECO:0000259" key="5">
    <source>
        <dbReference type="Pfam" id="PF01494"/>
    </source>
</evidence>
<proteinExistence type="inferred from homology"/>
<evidence type="ECO:0000313" key="7">
    <source>
        <dbReference type="Proteomes" id="UP001151081"/>
    </source>
</evidence>
<sequence length="558" mass="60826">MALDALVVGAGPVGLVMAAELSRHGLACRIIDQGEGPSIWSKAQIIHARTLECFHDMGVVDPILERGRQVAGARVMTPALERIARVEIGGIDSPYPYLLSLSQRETELVLAEHLERVHGIKVERKVKLQGFSQDEGGVTAALAAEDGWVEEVRVPYLLGCDGSHSTVRKTLDLPFEGSTYDVRIMQADVRVDLPVAVHEDEIAIFLGPNGMLGFFPLPGEGRYRMLTFVDPDDDRPVELSSFQALLKERGPAGSSLGDPAWMIDFRIHCRIVPHYRVGRVFLAGDAAHIHSPAGGQGMNMGIQDAYNLAWKLALVARGVAKDALLDSYEAERRPVAAETLRFTDVSTRGLQTALALKSPLTIGIRNHLMNFVTSLGFVKERAGRTVSQIEVAYPKSPIVGQDQSSLWNIRVTGADERPGLSDWIHFGDGPAPGARVPDMPVGSDTLHNLLRGTEHTLLCFDGAAATNEGYERLGRVVNAARARLGERVRAYVIVPGSEVPTALPAAVPVLLDPDGELHRRFGARSECIYMVRPDGYVGYRSQPADEEKLAAWLDRLIV</sequence>
<dbReference type="PANTHER" id="PTHR43004">
    <property type="entry name" value="TRK SYSTEM POTASSIUM UPTAKE PROTEIN"/>
    <property type="match status" value="1"/>
</dbReference>
<dbReference type="InterPro" id="IPR036249">
    <property type="entry name" value="Thioredoxin-like_sf"/>
</dbReference>
<dbReference type="Pfam" id="PF21274">
    <property type="entry name" value="Rng_hyd_C"/>
    <property type="match status" value="1"/>
</dbReference>
<dbReference type="EMBL" id="JAGTJJ010000001">
    <property type="protein sequence ID" value="MDC3978988.1"/>
    <property type="molecule type" value="Genomic_DNA"/>
</dbReference>
<dbReference type="GO" id="GO:0071949">
    <property type="term" value="F:FAD binding"/>
    <property type="evidence" value="ECO:0007669"/>
    <property type="project" value="InterPro"/>
</dbReference>
<feature type="domain" description="FAD-binding" evidence="5">
    <location>
        <begin position="4"/>
        <end position="343"/>
    </location>
</feature>
<dbReference type="Gene3D" id="3.50.50.60">
    <property type="entry name" value="FAD/NAD(P)-binding domain"/>
    <property type="match status" value="1"/>
</dbReference>
<evidence type="ECO:0000313" key="6">
    <source>
        <dbReference type="EMBL" id="MDC3978988.1"/>
    </source>
</evidence>
<evidence type="ECO:0000256" key="2">
    <source>
        <dbReference type="ARBA" id="ARBA00007801"/>
    </source>
</evidence>
<keyword evidence="6" id="KW-0503">Monooxygenase</keyword>
<reference evidence="6 7" key="1">
    <citation type="submission" date="2021-04" db="EMBL/GenBank/DDBJ databases">
        <title>Genome analysis of Polyangium sp.</title>
        <authorList>
            <person name="Li Y."/>
            <person name="Wang J."/>
        </authorList>
    </citation>
    <scope>NUCLEOTIDE SEQUENCE [LARGE SCALE GENOMIC DNA]</scope>
    <source>
        <strain evidence="6 7">SDU14</strain>
    </source>
</reference>
<dbReference type="RefSeq" id="WP_272426078.1">
    <property type="nucleotide sequence ID" value="NZ_JAGTJJ010000001.1"/>
</dbReference>
<dbReference type="InterPro" id="IPR002938">
    <property type="entry name" value="FAD-bd"/>
</dbReference>
<comment type="similarity">
    <text evidence="2">Belongs to the PheA/TfdB FAD monooxygenase family.</text>
</comment>